<gene>
    <name evidence="2" type="ORF">FHS83_003284</name>
</gene>
<dbReference type="AlphaFoldDB" id="A0A846N2K5"/>
<protein>
    <submittedName>
        <fullName evidence="2">Uncharacterized protein</fullName>
    </submittedName>
</protein>
<dbReference type="Proteomes" id="UP000570514">
    <property type="component" value="Unassembled WGS sequence"/>
</dbReference>
<keyword evidence="1" id="KW-1133">Transmembrane helix</keyword>
<accession>A0A846N2K5</accession>
<feature type="transmembrane region" description="Helical" evidence="1">
    <location>
        <begin position="20"/>
        <end position="44"/>
    </location>
</feature>
<sequence length="100" mass="11275">MSVDTQPSVTAPAQKKRFRWEWLVVAVVLIGVVAMEGLPTIAFIRNQRDRDHAVERISACRAKHGQATPRSLILYEMEAKGEKAWRQTAAELEKACEAQK</sequence>
<keyword evidence="3" id="KW-1185">Reference proteome</keyword>
<proteinExistence type="predicted"/>
<comment type="caution">
    <text evidence="2">The sequence shown here is derived from an EMBL/GenBank/DDBJ whole genome shotgun (WGS) entry which is preliminary data.</text>
</comment>
<evidence type="ECO:0000313" key="2">
    <source>
        <dbReference type="EMBL" id="NIK89966.1"/>
    </source>
</evidence>
<evidence type="ECO:0000313" key="3">
    <source>
        <dbReference type="Proteomes" id="UP000570514"/>
    </source>
</evidence>
<evidence type="ECO:0000256" key="1">
    <source>
        <dbReference type="SAM" id="Phobius"/>
    </source>
</evidence>
<name>A0A846N2K5_9PROT</name>
<reference evidence="2 3" key="1">
    <citation type="submission" date="2020-03" db="EMBL/GenBank/DDBJ databases">
        <title>Genomic Encyclopedia of Type Strains, Phase IV (KMG-IV): sequencing the most valuable type-strain genomes for metagenomic binning, comparative biology and taxonomic classification.</title>
        <authorList>
            <person name="Goeker M."/>
        </authorList>
    </citation>
    <scope>NUCLEOTIDE SEQUENCE [LARGE SCALE GENOMIC DNA]</scope>
    <source>
        <strain evidence="2 3">DSM 19867</strain>
    </source>
</reference>
<dbReference type="RefSeq" id="WP_167084124.1">
    <property type="nucleotide sequence ID" value="NZ_BAAADC010000001.1"/>
</dbReference>
<keyword evidence="1" id="KW-0812">Transmembrane</keyword>
<organism evidence="2 3">
    <name type="scientific">Rhizomicrobium palustre</name>
    <dbReference type="NCBI Taxonomy" id="189966"/>
    <lineage>
        <taxon>Bacteria</taxon>
        <taxon>Pseudomonadati</taxon>
        <taxon>Pseudomonadota</taxon>
        <taxon>Alphaproteobacteria</taxon>
        <taxon>Micropepsales</taxon>
        <taxon>Micropepsaceae</taxon>
        <taxon>Rhizomicrobium</taxon>
    </lineage>
</organism>
<keyword evidence="1" id="KW-0472">Membrane</keyword>
<dbReference type="EMBL" id="JAASRM010000001">
    <property type="protein sequence ID" value="NIK89966.1"/>
    <property type="molecule type" value="Genomic_DNA"/>
</dbReference>